<evidence type="ECO:0000256" key="1">
    <source>
        <dbReference type="SAM" id="Phobius"/>
    </source>
</evidence>
<reference evidence="2 3" key="1">
    <citation type="submission" date="2019-06" db="EMBL/GenBank/DDBJ databases">
        <title>Whole genome sequencing of XDR Enterobacter.</title>
        <authorList>
            <person name="Gnana Soundari P."/>
            <person name="Vijayakumar R."/>
            <person name="Krishnan P."/>
        </authorList>
    </citation>
    <scope>NUCLEOTIDE SEQUENCE [LARGE SCALE GENOMIC DNA]</scope>
    <source>
        <strain evidence="2 3">C126</strain>
    </source>
</reference>
<feature type="transmembrane region" description="Helical" evidence="1">
    <location>
        <begin position="16"/>
        <end position="34"/>
    </location>
</feature>
<sequence>MNNSTSHSLAVKTPLSRLYLALFSAPLLLFYLPISRVQPMPFDGDSRITETLGYTGDVYVGRNQRGNLLIDNGKITAYNINIG</sequence>
<keyword evidence="1" id="KW-0472">Membrane</keyword>
<gene>
    <name evidence="2" type="ORF">EIN43_21555</name>
</gene>
<proteinExistence type="predicted"/>
<organism evidence="2 3">
    <name type="scientific">Enterobacter hormaechei</name>
    <dbReference type="NCBI Taxonomy" id="158836"/>
    <lineage>
        <taxon>Bacteria</taxon>
        <taxon>Pseudomonadati</taxon>
        <taxon>Pseudomonadota</taxon>
        <taxon>Gammaproteobacteria</taxon>
        <taxon>Enterobacterales</taxon>
        <taxon>Enterobacteriaceae</taxon>
        <taxon>Enterobacter</taxon>
        <taxon>Enterobacter cloacae complex</taxon>
    </lineage>
</organism>
<keyword evidence="1" id="KW-0812">Transmembrane</keyword>
<evidence type="ECO:0000313" key="3">
    <source>
        <dbReference type="Proteomes" id="UP000318237"/>
    </source>
</evidence>
<protein>
    <submittedName>
        <fullName evidence="2">Uncharacterized protein</fullName>
    </submittedName>
</protein>
<dbReference type="AlphaFoldDB" id="A0A4Y5ZPX6"/>
<evidence type="ECO:0000313" key="2">
    <source>
        <dbReference type="EMBL" id="QDE47651.1"/>
    </source>
</evidence>
<dbReference type="Proteomes" id="UP000318237">
    <property type="component" value="Chromosome"/>
</dbReference>
<name>A0A4Y5ZPX6_9ENTR</name>
<dbReference type="EMBL" id="CP041054">
    <property type="protein sequence ID" value="QDE47651.1"/>
    <property type="molecule type" value="Genomic_DNA"/>
</dbReference>
<accession>A0A4Y5ZPX6</accession>
<keyword evidence="1" id="KW-1133">Transmembrane helix</keyword>